<comment type="cofactor">
    <cofactor evidence="1">
        <name>Zn(2+)</name>
        <dbReference type="ChEBI" id="CHEBI:29105"/>
    </cofactor>
</comment>
<evidence type="ECO:0000256" key="6">
    <source>
        <dbReference type="ARBA" id="ARBA00022525"/>
    </source>
</evidence>
<keyword evidence="6" id="KW-0964">Secreted</keyword>
<dbReference type="Pfam" id="PF00149">
    <property type="entry name" value="Metallophos"/>
    <property type="match status" value="1"/>
</dbReference>
<feature type="domain" description="Purple acid phosphatase N-terminal" evidence="14">
    <location>
        <begin position="147"/>
        <end position="250"/>
    </location>
</feature>
<comment type="catalytic activity">
    <reaction evidence="10">
        <text>a phosphate monoester + H2O = an alcohol + phosphate</text>
        <dbReference type="Rhea" id="RHEA:15017"/>
        <dbReference type="ChEBI" id="CHEBI:15377"/>
        <dbReference type="ChEBI" id="CHEBI:30879"/>
        <dbReference type="ChEBI" id="CHEBI:43474"/>
        <dbReference type="ChEBI" id="CHEBI:67140"/>
        <dbReference type="EC" id="3.1.3.2"/>
    </reaction>
</comment>
<dbReference type="Pfam" id="PF16656">
    <property type="entry name" value="Pur_ac_phosph_N"/>
    <property type="match status" value="1"/>
</dbReference>
<dbReference type="InterPro" id="IPR008963">
    <property type="entry name" value="Purple_acid_Pase-like_N"/>
</dbReference>
<dbReference type="InterPro" id="IPR041792">
    <property type="entry name" value="MPP_PAP"/>
</dbReference>
<keyword evidence="10" id="KW-0378">Hydrolase</keyword>
<proteinExistence type="inferred from homology"/>
<evidence type="ECO:0000256" key="11">
    <source>
        <dbReference type="SAM" id="Phobius"/>
    </source>
</evidence>
<organism evidence="15 16">
    <name type="scientific">Oldenlandia corymbosa var. corymbosa</name>
    <dbReference type="NCBI Taxonomy" id="529605"/>
    <lineage>
        <taxon>Eukaryota</taxon>
        <taxon>Viridiplantae</taxon>
        <taxon>Streptophyta</taxon>
        <taxon>Embryophyta</taxon>
        <taxon>Tracheophyta</taxon>
        <taxon>Spermatophyta</taxon>
        <taxon>Magnoliopsida</taxon>
        <taxon>eudicotyledons</taxon>
        <taxon>Gunneridae</taxon>
        <taxon>Pentapetalae</taxon>
        <taxon>asterids</taxon>
        <taxon>lamiids</taxon>
        <taxon>Gentianales</taxon>
        <taxon>Rubiaceae</taxon>
        <taxon>Rubioideae</taxon>
        <taxon>Spermacoceae</taxon>
        <taxon>Hedyotis-Oldenlandia complex</taxon>
        <taxon>Oldenlandia</taxon>
    </lineage>
</organism>
<evidence type="ECO:0000256" key="3">
    <source>
        <dbReference type="ARBA" id="ARBA00004613"/>
    </source>
</evidence>
<comment type="cofactor">
    <cofactor evidence="2">
        <name>Fe cation</name>
        <dbReference type="ChEBI" id="CHEBI:24875"/>
    </cofactor>
</comment>
<dbReference type="GO" id="GO:0003993">
    <property type="term" value="F:acid phosphatase activity"/>
    <property type="evidence" value="ECO:0007669"/>
    <property type="project" value="UniProtKB-EC"/>
</dbReference>
<dbReference type="SUPFAM" id="SSF49363">
    <property type="entry name" value="Purple acid phosphatase, N-terminal domain"/>
    <property type="match status" value="1"/>
</dbReference>
<evidence type="ECO:0000256" key="7">
    <source>
        <dbReference type="ARBA" id="ARBA00022729"/>
    </source>
</evidence>
<sequence length="648" mass="73670">MNPLQFSFIFLHLTLLLHFSSAAPALTISVTPKTLSKSGDPVHIQWSGVESPSRLDWLGIYSPSTSPNDHFIGYIFLSSLAGWESGSGTVSIPLVNLRSDYQFRIFRWTESEMMNATSFDQDHNPLPGTEHMLVASEEIGFQPGMGPEHVHLALTGRLHEMRVMFVTPDGKNNTVRYGLTEQNLDQVVGTEVSRYEREDMCHPPANDFVGWRDPGYIHDGVMTNLINGKKYYYQVGSDSGGWSDIFSFVTPKTHSKKTVVFLFGDMGTAAPYITFDRTQEESSSTVKWLLRDIEALGDKPTFISHIGDISYARGYSWLWDQFFHQIQPIASRVPYHVCIGNHEYDWPSQPWKPDWASKLYGSDGGGECGVPYSHRFKMPGNSSQVTGTSAPATRNLFYSLDFGVVHFVYMSTETNFLPGSDQYEFLKNDLESVDRQKTPFVVVQGHRPMYSTCNRPKEIPLRKKMIEHIEPLLVKNKVSLVLWGHVHRYERFCPLNNYTCGSLEKNGEDNWEAYPVHIVIGMGGQDWQGQWLQREDHPSDPVFPQPEQSLFRAGEYGYTKLVATKKKLKLFYIGNHDGKLHDMVEIMAPGVAPSAFMEMEAMDCWYYVKNLSLMVLVGFVAYFLGFTSHCRRNVTENSGWTRLKAEDV</sequence>
<feature type="chain" id="PRO_5043096177" description="Purple acid phosphatase" evidence="10">
    <location>
        <begin position="23"/>
        <end position="648"/>
    </location>
</feature>
<dbReference type="PANTHER" id="PTHR45778">
    <property type="entry name" value="PURPLE ACID PHOSPHATASE-RELATED"/>
    <property type="match status" value="1"/>
</dbReference>
<dbReference type="InterPro" id="IPR029052">
    <property type="entry name" value="Metallo-depent_PP-like"/>
</dbReference>
<keyword evidence="7 10" id="KW-0732">Signal</keyword>
<evidence type="ECO:0000259" key="13">
    <source>
        <dbReference type="Pfam" id="PF14008"/>
    </source>
</evidence>
<dbReference type="GO" id="GO:0005576">
    <property type="term" value="C:extracellular region"/>
    <property type="evidence" value="ECO:0007669"/>
    <property type="project" value="UniProtKB-SubCell"/>
</dbReference>
<keyword evidence="9" id="KW-0325">Glycoprotein</keyword>
<dbReference type="InterPro" id="IPR015914">
    <property type="entry name" value="PAPs_N"/>
</dbReference>
<gene>
    <name evidence="15" type="ORF">OLC1_LOCUS7234</name>
</gene>
<accession>A0AAV1CLK4</accession>
<dbReference type="EC" id="3.1.3.2" evidence="10"/>
<evidence type="ECO:0000259" key="12">
    <source>
        <dbReference type="Pfam" id="PF00149"/>
    </source>
</evidence>
<keyword evidence="8" id="KW-0862">Zinc</keyword>
<dbReference type="EMBL" id="OX459119">
    <property type="protein sequence ID" value="CAI9096491.1"/>
    <property type="molecule type" value="Genomic_DNA"/>
</dbReference>
<dbReference type="GO" id="GO:0046872">
    <property type="term" value="F:metal ion binding"/>
    <property type="evidence" value="ECO:0007669"/>
    <property type="project" value="InterPro"/>
</dbReference>
<dbReference type="AlphaFoldDB" id="A0AAV1CLK4"/>
<comment type="subcellular location">
    <subcellularLocation>
        <location evidence="3">Secreted</location>
    </subcellularLocation>
</comment>
<name>A0AAV1CLK4_OLDCO</name>
<evidence type="ECO:0000313" key="16">
    <source>
        <dbReference type="Proteomes" id="UP001161247"/>
    </source>
</evidence>
<evidence type="ECO:0000256" key="4">
    <source>
        <dbReference type="ARBA" id="ARBA00008723"/>
    </source>
</evidence>
<keyword evidence="11" id="KW-0472">Membrane</keyword>
<dbReference type="InterPro" id="IPR025733">
    <property type="entry name" value="PAPs_C"/>
</dbReference>
<evidence type="ECO:0000256" key="1">
    <source>
        <dbReference type="ARBA" id="ARBA00001947"/>
    </source>
</evidence>
<evidence type="ECO:0000313" key="15">
    <source>
        <dbReference type="EMBL" id="CAI9096491.1"/>
    </source>
</evidence>
<keyword evidence="11" id="KW-0812">Transmembrane</keyword>
<dbReference type="Pfam" id="PF14008">
    <property type="entry name" value="Metallophos_C"/>
    <property type="match status" value="1"/>
</dbReference>
<reference evidence="15" key="1">
    <citation type="submission" date="2023-03" db="EMBL/GenBank/DDBJ databases">
        <authorList>
            <person name="Julca I."/>
        </authorList>
    </citation>
    <scope>NUCLEOTIDE SEQUENCE</scope>
</reference>
<evidence type="ECO:0000259" key="14">
    <source>
        <dbReference type="Pfam" id="PF16656"/>
    </source>
</evidence>
<keyword evidence="11" id="KW-1133">Transmembrane helix</keyword>
<evidence type="ECO:0000256" key="5">
    <source>
        <dbReference type="ARBA" id="ARBA00011738"/>
    </source>
</evidence>
<dbReference type="Gene3D" id="3.60.21.10">
    <property type="match status" value="1"/>
</dbReference>
<dbReference type="Proteomes" id="UP001161247">
    <property type="component" value="Chromosome 2"/>
</dbReference>
<keyword evidence="16" id="KW-1185">Reference proteome</keyword>
<evidence type="ECO:0000256" key="8">
    <source>
        <dbReference type="ARBA" id="ARBA00022833"/>
    </source>
</evidence>
<feature type="domain" description="Purple acid phosphatase C-terminal" evidence="13">
    <location>
        <begin position="515"/>
        <end position="582"/>
    </location>
</feature>
<evidence type="ECO:0000256" key="9">
    <source>
        <dbReference type="ARBA" id="ARBA00023180"/>
    </source>
</evidence>
<feature type="signal peptide" evidence="10">
    <location>
        <begin position="1"/>
        <end position="22"/>
    </location>
</feature>
<protein>
    <recommendedName>
        <fullName evidence="10">Purple acid phosphatase</fullName>
        <ecNumber evidence="10">3.1.3.2</ecNumber>
    </recommendedName>
</protein>
<dbReference type="CDD" id="cd00839">
    <property type="entry name" value="MPP_PAPs"/>
    <property type="match status" value="1"/>
</dbReference>
<dbReference type="SUPFAM" id="SSF56300">
    <property type="entry name" value="Metallo-dependent phosphatases"/>
    <property type="match status" value="1"/>
</dbReference>
<feature type="transmembrane region" description="Helical" evidence="11">
    <location>
        <begin position="605"/>
        <end position="624"/>
    </location>
</feature>
<comment type="subunit">
    <text evidence="5">Homodimer.</text>
</comment>
<evidence type="ECO:0000256" key="2">
    <source>
        <dbReference type="ARBA" id="ARBA00001962"/>
    </source>
</evidence>
<feature type="domain" description="Calcineurin-like phosphoesterase" evidence="12">
    <location>
        <begin position="261"/>
        <end position="489"/>
    </location>
</feature>
<comment type="similarity">
    <text evidence="4 10">Belongs to the metallophosphoesterase superfamily. Purple acid phosphatase family.</text>
</comment>
<evidence type="ECO:0000256" key="10">
    <source>
        <dbReference type="RuleBase" id="RU361203"/>
    </source>
</evidence>
<dbReference type="Gene3D" id="2.60.40.380">
    <property type="entry name" value="Purple acid phosphatase-like, N-terminal"/>
    <property type="match status" value="1"/>
</dbReference>
<dbReference type="InterPro" id="IPR004843">
    <property type="entry name" value="Calcineurin-like_PHP"/>
</dbReference>
<dbReference type="PANTHER" id="PTHR45778:SF7">
    <property type="entry name" value="PURPLE ACID PHOSPHATASE"/>
    <property type="match status" value="1"/>
</dbReference>